<name>A0A0F9GAC9_9ZZZZ</name>
<dbReference type="EMBL" id="LAZR01018592">
    <property type="protein sequence ID" value="KKL95799.1"/>
    <property type="molecule type" value="Genomic_DNA"/>
</dbReference>
<gene>
    <name evidence="2" type="ORF">LCGC14_1850890</name>
</gene>
<evidence type="ECO:0000256" key="1">
    <source>
        <dbReference type="SAM" id="Coils"/>
    </source>
</evidence>
<sequence>MSDEKEVKVYLGKESFEHRKEMEENRSPENQAIFWMNKGREETLKELNNRIKFLEGRILELENKIVKILEEN</sequence>
<keyword evidence="1" id="KW-0175">Coiled coil</keyword>
<evidence type="ECO:0000313" key="2">
    <source>
        <dbReference type="EMBL" id="KKL95799.1"/>
    </source>
</evidence>
<comment type="caution">
    <text evidence="2">The sequence shown here is derived from an EMBL/GenBank/DDBJ whole genome shotgun (WGS) entry which is preliminary data.</text>
</comment>
<dbReference type="AlphaFoldDB" id="A0A0F9GAC9"/>
<feature type="coiled-coil region" evidence="1">
    <location>
        <begin position="37"/>
        <end position="71"/>
    </location>
</feature>
<reference evidence="2" key="1">
    <citation type="journal article" date="2015" name="Nature">
        <title>Complex archaea that bridge the gap between prokaryotes and eukaryotes.</title>
        <authorList>
            <person name="Spang A."/>
            <person name="Saw J.H."/>
            <person name="Jorgensen S.L."/>
            <person name="Zaremba-Niedzwiedzka K."/>
            <person name="Martijn J."/>
            <person name="Lind A.E."/>
            <person name="van Eijk R."/>
            <person name="Schleper C."/>
            <person name="Guy L."/>
            <person name="Ettema T.J."/>
        </authorList>
    </citation>
    <scope>NUCLEOTIDE SEQUENCE</scope>
</reference>
<accession>A0A0F9GAC9</accession>
<proteinExistence type="predicted"/>
<organism evidence="2">
    <name type="scientific">marine sediment metagenome</name>
    <dbReference type="NCBI Taxonomy" id="412755"/>
    <lineage>
        <taxon>unclassified sequences</taxon>
        <taxon>metagenomes</taxon>
        <taxon>ecological metagenomes</taxon>
    </lineage>
</organism>
<protein>
    <submittedName>
        <fullName evidence="2">Uncharacterized protein</fullName>
    </submittedName>
</protein>